<name>A0ABR2G6H1_9ROSI</name>
<evidence type="ECO:0000313" key="1">
    <source>
        <dbReference type="EMBL" id="KAK8596155.1"/>
    </source>
</evidence>
<keyword evidence="2" id="KW-1185">Reference proteome</keyword>
<gene>
    <name evidence="1" type="ORF">V6N12_064654</name>
</gene>
<comment type="caution">
    <text evidence="1">The sequence shown here is derived from an EMBL/GenBank/DDBJ whole genome shotgun (WGS) entry which is preliminary data.</text>
</comment>
<dbReference type="EMBL" id="JBBPBM010000002">
    <property type="protein sequence ID" value="KAK8596155.1"/>
    <property type="molecule type" value="Genomic_DNA"/>
</dbReference>
<evidence type="ECO:0000313" key="2">
    <source>
        <dbReference type="Proteomes" id="UP001472677"/>
    </source>
</evidence>
<proteinExistence type="predicted"/>
<sequence>MVGKRRVNYNYHPNLFKFDAAWVLDESCAKIISDFWSSHLGDLPTKLDDLGLALKYWSRTTKQSQRAMKENLEARLQETEEEDPDDDTLEELINVKIGLNIEADLFTASDFGDASPIFENVRQSVTPAMNDLLSAPFGKEEV</sequence>
<organism evidence="1 2">
    <name type="scientific">Hibiscus sabdariffa</name>
    <name type="common">roselle</name>
    <dbReference type="NCBI Taxonomy" id="183260"/>
    <lineage>
        <taxon>Eukaryota</taxon>
        <taxon>Viridiplantae</taxon>
        <taxon>Streptophyta</taxon>
        <taxon>Embryophyta</taxon>
        <taxon>Tracheophyta</taxon>
        <taxon>Spermatophyta</taxon>
        <taxon>Magnoliopsida</taxon>
        <taxon>eudicotyledons</taxon>
        <taxon>Gunneridae</taxon>
        <taxon>Pentapetalae</taxon>
        <taxon>rosids</taxon>
        <taxon>malvids</taxon>
        <taxon>Malvales</taxon>
        <taxon>Malvaceae</taxon>
        <taxon>Malvoideae</taxon>
        <taxon>Hibiscus</taxon>
    </lineage>
</organism>
<protein>
    <submittedName>
        <fullName evidence="1">Uncharacterized protein</fullName>
    </submittedName>
</protein>
<accession>A0ABR2G6H1</accession>
<dbReference type="Proteomes" id="UP001472677">
    <property type="component" value="Unassembled WGS sequence"/>
</dbReference>
<reference evidence="1 2" key="1">
    <citation type="journal article" date="2024" name="G3 (Bethesda)">
        <title>Genome assembly of Hibiscus sabdariffa L. provides insights into metabolisms of medicinal natural products.</title>
        <authorList>
            <person name="Kim T."/>
        </authorList>
    </citation>
    <scope>NUCLEOTIDE SEQUENCE [LARGE SCALE GENOMIC DNA]</scope>
    <source>
        <strain evidence="1">TK-2024</strain>
        <tissue evidence="1">Old leaves</tissue>
    </source>
</reference>